<organism evidence="10 11">
    <name type="scientific">Diversispora eburnea</name>
    <dbReference type="NCBI Taxonomy" id="1213867"/>
    <lineage>
        <taxon>Eukaryota</taxon>
        <taxon>Fungi</taxon>
        <taxon>Fungi incertae sedis</taxon>
        <taxon>Mucoromycota</taxon>
        <taxon>Glomeromycotina</taxon>
        <taxon>Glomeromycetes</taxon>
        <taxon>Diversisporales</taxon>
        <taxon>Diversisporaceae</taxon>
        <taxon>Diversispora</taxon>
    </lineage>
</organism>
<keyword evidence="2" id="KW-0001">2Fe-2S</keyword>
<feature type="compositionally biased region" description="Acidic residues" evidence="9">
    <location>
        <begin position="242"/>
        <end position="251"/>
    </location>
</feature>
<comment type="cofactor">
    <cofactor evidence="8">
        <name>[2Fe-2S] cluster</name>
        <dbReference type="ChEBI" id="CHEBI:190135"/>
    </cofactor>
</comment>
<sequence>MSFVNTIVRSTFNKSTLLSTRISQRSFHGSSKHRDTPENNASIPFEFTPENLNRAQEIIKRYPPQYKKAAVIPLLDLGQRQLGWTSLSVMNAVAKLVEIPPMRVYEVATFYTMFNREPVGKYFLQLCTTTPCQLCGSTKILETIQNHLNIKVDETTPDGLFTLVEVECAGACVNAPVLAINDDYYDLTPETTKKILDLLKSGEIPKPGPQSGRHTCEPPGGLTTLTSQPPGPDNNDSTYESNESDSNEYSEESNSTVTYYHKYGPHEKFTVTIVDIMKIKKIYECNETSENSEMGRHDEIMERHDEIMDRHDEIMDRYNEMDN</sequence>
<dbReference type="GO" id="GO:0016491">
    <property type="term" value="F:oxidoreductase activity"/>
    <property type="evidence" value="ECO:0007669"/>
    <property type="project" value="InterPro"/>
</dbReference>
<dbReference type="PANTHER" id="PTHR10371">
    <property type="entry name" value="NADH DEHYDROGENASE UBIQUINONE FLAVOPROTEIN 2, MITOCHONDRIAL"/>
    <property type="match status" value="1"/>
</dbReference>
<dbReference type="GO" id="GO:0005743">
    <property type="term" value="C:mitochondrial inner membrane"/>
    <property type="evidence" value="ECO:0007669"/>
    <property type="project" value="UniProtKB-ARBA"/>
</dbReference>
<keyword evidence="6" id="KW-0411">Iron-sulfur</keyword>
<dbReference type="GO" id="GO:0006120">
    <property type="term" value="P:mitochondrial electron transport, NADH to ubiquinone"/>
    <property type="evidence" value="ECO:0007669"/>
    <property type="project" value="UniProtKB-ARBA"/>
</dbReference>
<dbReference type="FunFam" id="3.40.30.10:FF:000022">
    <property type="entry name" value="NADH dehydrogenase flavoprotein 2, mitochondrial"/>
    <property type="match status" value="1"/>
</dbReference>
<protein>
    <submittedName>
        <fullName evidence="10">2426_t:CDS:1</fullName>
    </submittedName>
</protein>
<evidence type="ECO:0000256" key="7">
    <source>
        <dbReference type="ARBA" id="ARBA00023027"/>
    </source>
</evidence>
<dbReference type="Gene3D" id="3.40.30.10">
    <property type="entry name" value="Glutaredoxin"/>
    <property type="match status" value="1"/>
</dbReference>
<keyword evidence="3" id="KW-0479">Metal-binding</keyword>
<dbReference type="InterPro" id="IPR036249">
    <property type="entry name" value="Thioredoxin-like_sf"/>
</dbReference>
<dbReference type="NCBIfam" id="TIGR01958">
    <property type="entry name" value="nuoE_fam"/>
    <property type="match status" value="1"/>
</dbReference>
<dbReference type="CDD" id="cd03064">
    <property type="entry name" value="TRX_Fd_NuoE"/>
    <property type="match status" value="1"/>
</dbReference>
<evidence type="ECO:0000313" key="11">
    <source>
        <dbReference type="Proteomes" id="UP000789706"/>
    </source>
</evidence>
<dbReference type="SUPFAM" id="SSF52833">
    <property type="entry name" value="Thioredoxin-like"/>
    <property type="match status" value="1"/>
</dbReference>
<evidence type="ECO:0000256" key="6">
    <source>
        <dbReference type="ARBA" id="ARBA00023014"/>
    </source>
</evidence>
<dbReference type="AlphaFoldDB" id="A0A9N9BLZ2"/>
<dbReference type="OrthoDB" id="10254187at2759"/>
<keyword evidence="11" id="KW-1185">Reference proteome</keyword>
<evidence type="ECO:0000256" key="2">
    <source>
        <dbReference type="ARBA" id="ARBA00022714"/>
    </source>
</evidence>
<comment type="similarity">
    <text evidence="1">Belongs to the complex I 24 kDa subunit family.</text>
</comment>
<evidence type="ECO:0000313" key="10">
    <source>
        <dbReference type="EMBL" id="CAG8572623.1"/>
    </source>
</evidence>
<dbReference type="GO" id="GO:0008137">
    <property type="term" value="F:NADH dehydrogenase (ubiquinone) activity"/>
    <property type="evidence" value="ECO:0007669"/>
    <property type="project" value="UniProtKB-ARBA"/>
</dbReference>
<dbReference type="InterPro" id="IPR042128">
    <property type="entry name" value="NuoE_dom"/>
</dbReference>
<evidence type="ECO:0000256" key="4">
    <source>
        <dbReference type="ARBA" id="ARBA00022967"/>
    </source>
</evidence>
<feature type="region of interest" description="Disordered" evidence="9">
    <location>
        <begin position="201"/>
        <end position="253"/>
    </location>
</feature>
<dbReference type="FunFam" id="1.10.10.1590:FF:000001">
    <property type="entry name" value="NADH-quinone oxidoreductase subunit E"/>
    <property type="match status" value="1"/>
</dbReference>
<dbReference type="Pfam" id="PF01257">
    <property type="entry name" value="2Fe-2S_thioredx"/>
    <property type="match status" value="1"/>
</dbReference>
<evidence type="ECO:0000256" key="1">
    <source>
        <dbReference type="ARBA" id="ARBA00010643"/>
    </source>
</evidence>
<gene>
    <name evidence="10" type="ORF">DEBURN_LOCUS8163</name>
</gene>
<evidence type="ECO:0000256" key="9">
    <source>
        <dbReference type="SAM" id="MobiDB-lite"/>
    </source>
</evidence>
<evidence type="ECO:0000256" key="5">
    <source>
        <dbReference type="ARBA" id="ARBA00023004"/>
    </source>
</evidence>
<dbReference type="GO" id="GO:0051537">
    <property type="term" value="F:2 iron, 2 sulfur cluster binding"/>
    <property type="evidence" value="ECO:0007669"/>
    <property type="project" value="UniProtKB-KW"/>
</dbReference>
<dbReference type="GO" id="GO:0098796">
    <property type="term" value="C:membrane protein complex"/>
    <property type="evidence" value="ECO:0007669"/>
    <property type="project" value="UniProtKB-ARBA"/>
</dbReference>
<dbReference type="GO" id="GO:1902494">
    <property type="term" value="C:catalytic complex"/>
    <property type="evidence" value="ECO:0007669"/>
    <property type="project" value="UniProtKB-ARBA"/>
</dbReference>
<dbReference type="PANTHER" id="PTHR10371:SF3">
    <property type="entry name" value="NADH DEHYDROGENASE [UBIQUINONE] FLAVOPROTEIN 2, MITOCHONDRIAL"/>
    <property type="match status" value="1"/>
</dbReference>
<keyword evidence="7" id="KW-0520">NAD</keyword>
<dbReference type="InterPro" id="IPR002023">
    <property type="entry name" value="NuoE-like"/>
</dbReference>
<proteinExistence type="inferred from homology"/>
<reference evidence="10" key="1">
    <citation type="submission" date="2021-06" db="EMBL/GenBank/DDBJ databases">
        <authorList>
            <person name="Kallberg Y."/>
            <person name="Tangrot J."/>
            <person name="Rosling A."/>
        </authorList>
    </citation>
    <scope>NUCLEOTIDE SEQUENCE</scope>
    <source>
        <strain evidence="10">AZ414A</strain>
    </source>
</reference>
<dbReference type="Gene3D" id="1.10.10.1590">
    <property type="entry name" value="NADH-quinone oxidoreductase subunit E"/>
    <property type="match status" value="1"/>
</dbReference>
<dbReference type="Proteomes" id="UP000789706">
    <property type="component" value="Unassembled WGS sequence"/>
</dbReference>
<comment type="caution">
    <text evidence="10">The sequence shown here is derived from an EMBL/GenBank/DDBJ whole genome shotgun (WGS) entry which is preliminary data.</text>
</comment>
<name>A0A9N9BLZ2_9GLOM</name>
<keyword evidence="4" id="KW-1278">Translocase</keyword>
<evidence type="ECO:0000256" key="3">
    <source>
        <dbReference type="ARBA" id="ARBA00022723"/>
    </source>
</evidence>
<dbReference type="InterPro" id="IPR041921">
    <property type="entry name" value="NuoE_N"/>
</dbReference>
<accession>A0A9N9BLZ2</accession>
<keyword evidence="5" id="KW-0408">Iron</keyword>
<dbReference type="EMBL" id="CAJVPK010001130">
    <property type="protein sequence ID" value="CAG8572623.1"/>
    <property type="molecule type" value="Genomic_DNA"/>
</dbReference>
<evidence type="ECO:0000256" key="8">
    <source>
        <dbReference type="ARBA" id="ARBA00034078"/>
    </source>
</evidence>
<dbReference type="GO" id="GO:0046872">
    <property type="term" value="F:metal ion binding"/>
    <property type="evidence" value="ECO:0007669"/>
    <property type="project" value="UniProtKB-KW"/>
</dbReference>